<dbReference type="Pfam" id="PF04365">
    <property type="entry name" value="BrnT_toxin"/>
    <property type="match status" value="1"/>
</dbReference>
<evidence type="ECO:0000313" key="1">
    <source>
        <dbReference type="EMBL" id="OGL54853.1"/>
    </source>
</evidence>
<dbReference type="InterPro" id="IPR038573">
    <property type="entry name" value="BrnT_sf"/>
</dbReference>
<name>A0A1F7SM53_9BACT</name>
<protein>
    <recommendedName>
        <fullName evidence="3">BrnT family toxin</fullName>
    </recommendedName>
</protein>
<dbReference type="STRING" id="1817883.A3G31_01895"/>
<comment type="caution">
    <text evidence="1">The sequence shown here is derived from an EMBL/GenBank/DDBJ whole genome shotgun (WGS) entry which is preliminary data.</text>
</comment>
<dbReference type="Proteomes" id="UP000178082">
    <property type="component" value="Unassembled WGS sequence"/>
</dbReference>
<gene>
    <name evidence="1" type="ORF">A3G31_01895</name>
</gene>
<dbReference type="AlphaFoldDB" id="A0A1F7SM53"/>
<proteinExistence type="predicted"/>
<dbReference type="Gene3D" id="3.10.450.530">
    <property type="entry name" value="Ribonuclease toxin, BrnT, of type II toxin-antitoxin system"/>
    <property type="match status" value="1"/>
</dbReference>
<organism evidence="1 2">
    <name type="scientific">Candidatus Schekmanbacteria bacterium RIFCSPLOWO2_12_FULL_38_15</name>
    <dbReference type="NCBI Taxonomy" id="1817883"/>
    <lineage>
        <taxon>Bacteria</taxon>
        <taxon>Candidatus Schekmaniibacteriota</taxon>
    </lineage>
</organism>
<dbReference type="InterPro" id="IPR007460">
    <property type="entry name" value="BrnT_toxin"/>
</dbReference>
<reference evidence="1 2" key="1">
    <citation type="journal article" date="2016" name="Nat. Commun.">
        <title>Thousands of microbial genomes shed light on interconnected biogeochemical processes in an aquifer system.</title>
        <authorList>
            <person name="Anantharaman K."/>
            <person name="Brown C.T."/>
            <person name="Hug L.A."/>
            <person name="Sharon I."/>
            <person name="Castelle C.J."/>
            <person name="Probst A.J."/>
            <person name="Thomas B.C."/>
            <person name="Singh A."/>
            <person name="Wilkins M.J."/>
            <person name="Karaoz U."/>
            <person name="Brodie E.L."/>
            <person name="Williams K.H."/>
            <person name="Hubbard S.S."/>
            <person name="Banfield J.F."/>
        </authorList>
    </citation>
    <scope>NUCLEOTIDE SEQUENCE [LARGE SCALE GENOMIC DNA]</scope>
</reference>
<dbReference type="EMBL" id="MGDI01000005">
    <property type="protein sequence ID" value="OGL54853.1"/>
    <property type="molecule type" value="Genomic_DNA"/>
</dbReference>
<accession>A0A1F7SM53</accession>
<sequence>MLLFEWDLNKARKNIKTHGVSFDEASTAFKDTLSLTIYDPLHSDKEDRFILIGNSCENRLLVVVHTERGDKIRIISARKTTRNERKQYEENAKRSRHA</sequence>
<evidence type="ECO:0008006" key="3">
    <source>
        <dbReference type="Google" id="ProtNLM"/>
    </source>
</evidence>
<evidence type="ECO:0000313" key="2">
    <source>
        <dbReference type="Proteomes" id="UP000178082"/>
    </source>
</evidence>